<reference evidence="1 2" key="1">
    <citation type="submission" date="2019-10" db="EMBL/GenBank/DDBJ databases">
        <title>Complete genome sequences for adaption low water activity.</title>
        <authorList>
            <person name="Zhao L."/>
            <person name="Zhong J."/>
        </authorList>
    </citation>
    <scope>NUCLEOTIDE SEQUENCE [LARGE SCALE GENOMIC DNA]</scope>
    <source>
        <strain evidence="1 2">FDU301</strain>
    </source>
</reference>
<dbReference type="RefSeq" id="WP_171777050.1">
    <property type="nucleotide sequence ID" value="NZ_CP045272.1"/>
</dbReference>
<name>A0A6M6DR53_PRIMG</name>
<protein>
    <recommendedName>
        <fullName evidence="3">Helix-turn-helix domain-containing protein</fullName>
    </recommendedName>
</protein>
<dbReference type="InterPro" id="IPR036390">
    <property type="entry name" value="WH_DNA-bd_sf"/>
</dbReference>
<evidence type="ECO:0000313" key="1">
    <source>
        <dbReference type="EMBL" id="QJX76982.1"/>
    </source>
</evidence>
<accession>A0A6M6DR53</accession>
<dbReference type="SUPFAM" id="SSF46785">
    <property type="entry name" value="Winged helix' DNA-binding domain"/>
    <property type="match status" value="1"/>
</dbReference>
<proteinExistence type="predicted"/>
<organism evidence="1 2">
    <name type="scientific">Priestia megaterium</name>
    <name type="common">Bacillus megaterium</name>
    <dbReference type="NCBI Taxonomy" id="1404"/>
    <lineage>
        <taxon>Bacteria</taxon>
        <taxon>Bacillati</taxon>
        <taxon>Bacillota</taxon>
        <taxon>Bacilli</taxon>
        <taxon>Bacillales</taxon>
        <taxon>Bacillaceae</taxon>
        <taxon>Priestia</taxon>
    </lineage>
</organism>
<dbReference type="Gene3D" id="1.10.10.10">
    <property type="entry name" value="Winged helix-like DNA-binding domain superfamily/Winged helix DNA-binding domain"/>
    <property type="match status" value="1"/>
</dbReference>
<dbReference type="Proteomes" id="UP000501076">
    <property type="component" value="Chromosome"/>
</dbReference>
<evidence type="ECO:0000313" key="2">
    <source>
        <dbReference type="Proteomes" id="UP000501076"/>
    </source>
</evidence>
<gene>
    <name evidence="1" type="ORF">FDZ14_12495</name>
</gene>
<dbReference type="AlphaFoldDB" id="A0A6M6DR53"/>
<dbReference type="InterPro" id="IPR036388">
    <property type="entry name" value="WH-like_DNA-bd_sf"/>
</dbReference>
<evidence type="ECO:0008006" key="3">
    <source>
        <dbReference type="Google" id="ProtNLM"/>
    </source>
</evidence>
<dbReference type="EMBL" id="CP045272">
    <property type="protein sequence ID" value="QJX76982.1"/>
    <property type="molecule type" value="Genomic_DNA"/>
</dbReference>
<dbReference type="Pfam" id="PF13730">
    <property type="entry name" value="HTH_36"/>
    <property type="match status" value="1"/>
</dbReference>
<sequence length="264" mass="30896">MKNFINNTKQPFTVITNELLQEDTIFDNANQKLCYFYLYSLKNCSSIFPSHQTIAKAVCCSVSTVKRVLKELQGLKLLEIKSRPGHTSIYILNDYNQVVQNDLGQSKSAQDELEGQLELIYEVVQNEPLKLKEKTKIIKSKISSSDNREIIDRELNKKYYDTPFEKIKNNLLNDETLIIKTSAQYKSLLEYRLMNWKACKKNSCVKNKQIIRKEMVPNWLHKRHENQSKDIKMSEREFEIEKLKLEAELKELSVSLSSRSLLSY</sequence>